<comment type="similarity">
    <text evidence="1 5">Belongs to the FMO family.</text>
</comment>
<gene>
    <name evidence="6" type="ORF">FH972_022249</name>
</gene>
<keyword evidence="7" id="KW-1185">Reference proteome</keyword>
<dbReference type="PANTHER" id="PTHR23023">
    <property type="entry name" value="DIMETHYLANILINE MONOOXYGENASE"/>
    <property type="match status" value="1"/>
</dbReference>
<evidence type="ECO:0000256" key="5">
    <source>
        <dbReference type="RuleBase" id="RU361177"/>
    </source>
</evidence>
<dbReference type="EC" id="1.-.-.-" evidence="5"/>
<dbReference type="Pfam" id="PF00743">
    <property type="entry name" value="FMO-like"/>
    <property type="match status" value="1"/>
</dbReference>
<dbReference type="GO" id="GO:0050660">
    <property type="term" value="F:flavin adenine dinucleotide binding"/>
    <property type="evidence" value="ECO:0007669"/>
    <property type="project" value="InterPro"/>
</dbReference>
<dbReference type="GO" id="GO:0050661">
    <property type="term" value="F:NADP binding"/>
    <property type="evidence" value="ECO:0007669"/>
    <property type="project" value="InterPro"/>
</dbReference>
<dbReference type="InterPro" id="IPR036188">
    <property type="entry name" value="FAD/NAD-bd_sf"/>
</dbReference>
<comment type="cofactor">
    <cofactor evidence="5">
        <name>FAD</name>
        <dbReference type="ChEBI" id="CHEBI:57692"/>
    </cofactor>
</comment>
<evidence type="ECO:0000256" key="4">
    <source>
        <dbReference type="ARBA" id="ARBA00023002"/>
    </source>
</evidence>
<sequence>MPDFPMHDGYGVKAGEHIPGIVVHQYLCDYADHFGLVSRINLNTKVISVEKLGDAEVVNVGWKMQLRQTGGDENQVDDEVPMSIVICKKLIISTGITSKPIPRYYLKGEESFNAPLLTSVTLAADVSECLKNTPEHGKRITVIGGSKSSYDFVWIFASRGYEVNWVIRKSGFGAGPMLPPYVKVGPFSFRMEHMTSRRIMTFLSFSLWPQSSAIRRGIYRLLHHTPVGRFLVKKTWSNMGRDIVRQTLGRTSGSVDAGMLDLVPDENVVWYGTKTGVLNYSLTGLSAKYEDSFHALVRSGQVKVYRADISHLSPGTIHLNDDAGTALPSPAGLAIATSWETAPNVLFPQTELHADLGIPSKHYTDDQKAFWHALDARATDEVLEHLPLVKEAPVSPAKQTGVERPRLYRYLAPPGLTAKGDNSIVFQGFVSNVANTLRLEISALWCYAYLNGKLSVPGSSSTPARINSTSFPVTRFRTGDSADSKSYSKDNLKFSEDTVASKPVDDRIAYESALWSAYVRLRFPYGYGAKIPDFEFEQVQYFDVLMQDLGLPCQRKKGWFSDLFLPYGPKDYRGIVAEWLKVQHAGKVEFKN</sequence>
<dbReference type="OrthoDB" id="2915840at2759"/>
<keyword evidence="5" id="KW-0503">Monooxygenase</keyword>
<evidence type="ECO:0000256" key="3">
    <source>
        <dbReference type="ARBA" id="ARBA00022827"/>
    </source>
</evidence>
<evidence type="ECO:0000313" key="6">
    <source>
        <dbReference type="EMBL" id="KAB8339316.1"/>
    </source>
</evidence>
<comment type="caution">
    <text evidence="6">The sequence shown here is derived from an EMBL/GenBank/DDBJ whole genome shotgun (WGS) entry which is preliminary data.</text>
</comment>
<dbReference type="InterPro" id="IPR050346">
    <property type="entry name" value="FMO-like"/>
</dbReference>
<dbReference type="SUPFAM" id="SSF51905">
    <property type="entry name" value="FAD/NAD(P)-binding domain"/>
    <property type="match status" value="1"/>
</dbReference>
<dbReference type="InterPro" id="IPR020946">
    <property type="entry name" value="Flavin_mOase-like"/>
</dbReference>
<keyword evidence="4 5" id="KW-0560">Oxidoreductase</keyword>
<evidence type="ECO:0000313" key="7">
    <source>
        <dbReference type="Proteomes" id="UP000327013"/>
    </source>
</evidence>
<keyword evidence="2 5" id="KW-0285">Flavoprotein</keyword>
<organism evidence="6 7">
    <name type="scientific">Carpinus fangiana</name>
    <dbReference type="NCBI Taxonomy" id="176857"/>
    <lineage>
        <taxon>Eukaryota</taxon>
        <taxon>Viridiplantae</taxon>
        <taxon>Streptophyta</taxon>
        <taxon>Embryophyta</taxon>
        <taxon>Tracheophyta</taxon>
        <taxon>Spermatophyta</taxon>
        <taxon>Magnoliopsida</taxon>
        <taxon>eudicotyledons</taxon>
        <taxon>Gunneridae</taxon>
        <taxon>Pentapetalae</taxon>
        <taxon>rosids</taxon>
        <taxon>fabids</taxon>
        <taxon>Fagales</taxon>
        <taxon>Betulaceae</taxon>
        <taxon>Carpinus</taxon>
    </lineage>
</organism>
<reference evidence="6 7" key="1">
    <citation type="submission" date="2019-06" db="EMBL/GenBank/DDBJ databases">
        <title>A chromosomal-level reference genome of Carpinus fangiana (Coryloideae, Betulaceae).</title>
        <authorList>
            <person name="Yang X."/>
            <person name="Wang Z."/>
            <person name="Zhang L."/>
            <person name="Hao G."/>
            <person name="Liu J."/>
            <person name="Yang Y."/>
        </authorList>
    </citation>
    <scope>NUCLEOTIDE SEQUENCE [LARGE SCALE GENOMIC DNA]</scope>
    <source>
        <strain evidence="6">Cfa_2016G</strain>
        <tissue evidence="6">Leaf</tissue>
    </source>
</reference>
<accession>A0A5N6KRP7</accession>
<dbReference type="Gene3D" id="3.50.50.60">
    <property type="entry name" value="FAD/NAD(P)-binding domain"/>
    <property type="match status" value="1"/>
</dbReference>
<keyword evidence="3 5" id="KW-0274">FAD</keyword>
<evidence type="ECO:0000256" key="2">
    <source>
        <dbReference type="ARBA" id="ARBA00022630"/>
    </source>
</evidence>
<dbReference type="Proteomes" id="UP000327013">
    <property type="component" value="Unassembled WGS sequence"/>
</dbReference>
<evidence type="ECO:0000256" key="1">
    <source>
        <dbReference type="ARBA" id="ARBA00009183"/>
    </source>
</evidence>
<dbReference type="EMBL" id="VIBQ01000010">
    <property type="protein sequence ID" value="KAB8339316.1"/>
    <property type="molecule type" value="Genomic_DNA"/>
</dbReference>
<dbReference type="GO" id="GO:0004499">
    <property type="term" value="F:N,N-dimethylaniline monooxygenase activity"/>
    <property type="evidence" value="ECO:0007669"/>
    <property type="project" value="InterPro"/>
</dbReference>
<proteinExistence type="inferred from homology"/>
<name>A0A5N6KRP7_9ROSI</name>
<dbReference type="AlphaFoldDB" id="A0A5N6KRP7"/>
<protein>
    <recommendedName>
        <fullName evidence="5">Flavin-containing monooxygenase</fullName>
        <ecNumber evidence="5">1.-.-.-</ecNumber>
    </recommendedName>
</protein>